<organism evidence="2 3">
    <name type="scientific">Stella humosa</name>
    <dbReference type="NCBI Taxonomy" id="94"/>
    <lineage>
        <taxon>Bacteria</taxon>
        <taxon>Pseudomonadati</taxon>
        <taxon>Pseudomonadota</taxon>
        <taxon>Alphaproteobacteria</taxon>
        <taxon>Rhodospirillales</taxon>
        <taxon>Stellaceae</taxon>
        <taxon>Stella</taxon>
    </lineage>
</organism>
<protein>
    <submittedName>
        <fullName evidence="2">ABC-type uncharacterized transport system auxiliary subunit</fullName>
    </submittedName>
</protein>
<gene>
    <name evidence="2" type="ORF">EDC65_4488</name>
</gene>
<comment type="caution">
    <text evidence="2">The sequence shown here is derived from an EMBL/GenBank/DDBJ whole genome shotgun (WGS) entry which is preliminary data.</text>
</comment>
<dbReference type="AlphaFoldDB" id="A0A3N1KYF7"/>
<dbReference type="RefSeq" id="WP_123693711.1">
    <property type="nucleotide sequence ID" value="NZ_AP019700.1"/>
</dbReference>
<evidence type="ECO:0000313" key="3">
    <source>
        <dbReference type="Proteomes" id="UP000278222"/>
    </source>
</evidence>
<dbReference type="Proteomes" id="UP000278222">
    <property type="component" value="Unassembled WGS sequence"/>
</dbReference>
<reference evidence="2 3" key="1">
    <citation type="submission" date="2018-11" db="EMBL/GenBank/DDBJ databases">
        <title>Genomic Encyclopedia of Type Strains, Phase IV (KMG-IV): sequencing the most valuable type-strain genomes for metagenomic binning, comparative biology and taxonomic classification.</title>
        <authorList>
            <person name="Goeker M."/>
        </authorList>
    </citation>
    <scope>NUCLEOTIDE SEQUENCE [LARGE SCALE GENOMIC DNA]</scope>
    <source>
        <strain evidence="2 3">DSM 5900</strain>
    </source>
</reference>
<dbReference type="PROSITE" id="PS51257">
    <property type="entry name" value="PROKAR_LIPOPROTEIN"/>
    <property type="match status" value="1"/>
</dbReference>
<sequence length="227" mass="23923">MLSPIRWVPVALAAALAAACSSPLEKPPIEQRYYTLDATRPEATTSVPRGADVVAVRRFRASPGYEGRELVFATGTGQFRTDFYNVFFAPPAAMLADEAREWLDRSGLFRAAVPATSQADARYALEGSLTAVHGEATGGGHQAVLDVQFLLLDIRAAETPILFQRQYRRTAPASGPGAPALAAGLNAALADILGALEADLAPVVNRPPPVPLAAPTVRAPGGRAGRR</sequence>
<keyword evidence="3" id="KW-1185">Reference proteome</keyword>
<dbReference type="InterPro" id="IPR005586">
    <property type="entry name" value="ABC_trans_aux"/>
</dbReference>
<proteinExistence type="predicted"/>
<dbReference type="Pfam" id="PF03886">
    <property type="entry name" value="ABC_trans_aux"/>
    <property type="match status" value="1"/>
</dbReference>
<evidence type="ECO:0000259" key="1">
    <source>
        <dbReference type="Pfam" id="PF03886"/>
    </source>
</evidence>
<evidence type="ECO:0000313" key="2">
    <source>
        <dbReference type="EMBL" id="ROP83839.1"/>
    </source>
</evidence>
<dbReference type="EMBL" id="RJKX01000016">
    <property type="protein sequence ID" value="ROP83839.1"/>
    <property type="molecule type" value="Genomic_DNA"/>
</dbReference>
<dbReference type="Gene3D" id="3.40.50.10610">
    <property type="entry name" value="ABC-type transport auxiliary lipoprotein component"/>
    <property type="match status" value="1"/>
</dbReference>
<accession>A0A3N1KYF7</accession>
<name>A0A3N1KYF7_9PROT</name>
<dbReference type="SUPFAM" id="SSF159594">
    <property type="entry name" value="XCC0632-like"/>
    <property type="match status" value="1"/>
</dbReference>
<feature type="domain" description="ABC-type transport auxiliary lipoprotein component" evidence="1">
    <location>
        <begin position="34"/>
        <end position="192"/>
    </location>
</feature>
<dbReference type="OrthoDB" id="7375892at2"/>